<evidence type="ECO:0008006" key="2">
    <source>
        <dbReference type="Google" id="ProtNLM"/>
    </source>
</evidence>
<proteinExistence type="predicted"/>
<comment type="caution">
    <text evidence="1">The sequence shown here is derived from an EMBL/GenBank/DDBJ whole genome shotgun (WGS) entry which is preliminary data.</text>
</comment>
<protein>
    <recommendedName>
        <fullName evidence="2">DUF4177 domain-containing protein</fullName>
    </recommendedName>
</protein>
<gene>
    <name evidence="1" type="ORF">LCGC14_3024730</name>
</gene>
<reference evidence="1" key="1">
    <citation type="journal article" date="2015" name="Nature">
        <title>Complex archaea that bridge the gap between prokaryotes and eukaryotes.</title>
        <authorList>
            <person name="Spang A."/>
            <person name="Saw J.H."/>
            <person name="Jorgensen S.L."/>
            <person name="Zaremba-Niedzwiedzka K."/>
            <person name="Martijn J."/>
            <person name="Lind A.E."/>
            <person name="van Eijk R."/>
            <person name="Schleper C."/>
            <person name="Guy L."/>
            <person name="Ettema T.J."/>
        </authorList>
    </citation>
    <scope>NUCLEOTIDE SEQUENCE</scope>
</reference>
<organism evidence="1">
    <name type="scientific">marine sediment metagenome</name>
    <dbReference type="NCBI Taxonomy" id="412755"/>
    <lineage>
        <taxon>unclassified sequences</taxon>
        <taxon>metagenomes</taxon>
        <taxon>ecological metagenomes</taxon>
    </lineage>
</organism>
<sequence length="65" mass="7571">MTKWEYKIRAASLNIDLNAEQMNELGASGWLFCGQIKVEFGTIAEPYLETQNVYRRPVQPKHKQE</sequence>
<evidence type="ECO:0000313" key="1">
    <source>
        <dbReference type="EMBL" id="KKK60400.1"/>
    </source>
</evidence>
<dbReference type="AlphaFoldDB" id="A0A0F8XHE4"/>
<accession>A0A0F8XHE4</accession>
<name>A0A0F8XHE4_9ZZZZ</name>
<dbReference type="EMBL" id="LAZR01062989">
    <property type="protein sequence ID" value="KKK60400.1"/>
    <property type="molecule type" value="Genomic_DNA"/>
</dbReference>